<name>A0A653EWG5_9MYCO</name>
<feature type="domain" description="DUF6545" evidence="2">
    <location>
        <begin position="250"/>
        <end position="380"/>
    </location>
</feature>
<keyword evidence="1" id="KW-0472">Membrane</keyword>
<feature type="transmembrane region" description="Helical" evidence="1">
    <location>
        <begin position="141"/>
        <end position="163"/>
    </location>
</feature>
<proteinExistence type="predicted"/>
<sequence length="402" mass="44441">MTSAVPGVIAWPVIVSMAILLVARYWLRNASLYDTYFTNLMGFVLLAQLLREGSVEEILSKSALMTVTTAQQLGFAAMIFASTELLGFTRLWTGLSREETRRGQRYWRLAAVILCGSYLAAATRARVAGQTLEVSGGWDAILAWSLYLTMILVLAARVVWMFAAELRKATNHREFLLAVGGVLLGVVTLVGCMEALVLAVTDQLGWTSTLKFRLWFHGFEFFCIAVFVFILGMVPLVVKFLAYLGLDPISRNWKKLQQLRLTMTAVVPESSFELEDDDHGSQKTRLRLHQTVIEIRDAILGLRPYFRDIAAAERDAFLNLYAVPTREHDAAVYALQLAHAAGAKAAGFAPQPLEMAASVRSRSTTLDEETGELLKIAKWWPAACVTAGEFTQSAHAKAMSPA</sequence>
<gene>
    <name evidence="3" type="ORF">BIN_B_04207</name>
</gene>
<feature type="transmembrane region" description="Helical" evidence="1">
    <location>
        <begin position="70"/>
        <end position="93"/>
    </location>
</feature>
<organism evidence="3">
    <name type="scientific">Mycobacterium riyadhense</name>
    <dbReference type="NCBI Taxonomy" id="486698"/>
    <lineage>
        <taxon>Bacteria</taxon>
        <taxon>Bacillati</taxon>
        <taxon>Actinomycetota</taxon>
        <taxon>Actinomycetes</taxon>
        <taxon>Mycobacteriales</taxon>
        <taxon>Mycobacteriaceae</taxon>
        <taxon>Mycobacterium</taxon>
    </lineage>
</organism>
<feature type="transmembrane region" description="Helical" evidence="1">
    <location>
        <begin position="6"/>
        <end position="26"/>
    </location>
</feature>
<dbReference type="Pfam" id="PF20182">
    <property type="entry name" value="DUF6545"/>
    <property type="match status" value="1"/>
</dbReference>
<evidence type="ECO:0000313" key="3">
    <source>
        <dbReference type="EMBL" id="VTP01807.1"/>
    </source>
</evidence>
<keyword evidence="1" id="KW-0812">Transmembrane</keyword>
<dbReference type="EMBL" id="LR589121">
    <property type="protein sequence ID" value="VTP01807.1"/>
    <property type="molecule type" value="Genomic_DNA"/>
</dbReference>
<reference evidence="3" key="1">
    <citation type="submission" date="2019-05" db="EMBL/GenBank/DDBJ databases">
        <authorList>
            <person name="Naeem R."/>
            <person name="Antony C."/>
            <person name="Guan Q."/>
        </authorList>
    </citation>
    <scope>NUCLEOTIDE SEQUENCE</scope>
    <source>
        <strain evidence="3">2</strain>
    </source>
</reference>
<accession>A0A653EWG5</accession>
<dbReference type="AlphaFoldDB" id="A0A653EWG5"/>
<protein>
    <recommendedName>
        <fullName evidence="2">DUF6545 domain-containing protein</fullName>
    </recommendedName>
</protein>
<dbReference type="InterPro" id="IPR046675">
    <property type="entry name" value="DUF6545"/>
</dbReference>
<evidence type="ECO:0000259" key="2">
    <source>
        <dbReference type="Pfam" id="PF20182"/>
    </source>
</evidence>
<keyword evidence="1" id="KW-1133">Transmembrane helix</keyword>
<feature type="transmembrane region" description="Helical" evidence="1">
    <location>
        <begin position="175"/>
        <end position="199"/>
    </location>
</feature>
<feature type="transmembrane region" description="Helical" evidence="1">
    <location>
        <begin position="105"/>
        <end position="121"/>
    </location>
</feature>
<feature type="transmembrane region" description="Helical" evidence="1">
    <location>
        <begin position="219"/>
        <end position="246"/>
    </location>
</feature>
<evidence type="ECO:0000256" key="1">
    <source>
        <dbReference type="SAM" id="Phobius"/>
    </source>
</evidence>